<proteinExistence type="predicted"/>
<comment type="caution">
    <text evidence="1">The sequence shown here is derived from an EMBL/GenBank/DDBJ whole genome shotgun (WGS) entry which is preliminary data.</text>
</comment>
<protein>
    <recommendedName>
        <fullName evidence="3">DUF1993 domain-containing protein</fullName>
    </recommendedName>
</protein>
<reference evidence="1 2" key="1">
    <citation type="journal article" date="2016" name="Genome Biol. Evol.">
        <title>Divergent and convergent evolution of fungal pathogenicity.</title>
        <authorList>
            <person name="Shang Y."/>
            <person name="Xiao G."/>
            <person name="Zheng P."/>
            <person name="Cen K."/>
            <person name="Zhan S."/>
            <person name="Wang C."/>
        </authorList>
    </citation>
    <scope>NUCLEOTIDE SEQUENCE [LARGE SCALE GENOMIC DNA]</scope>
    <source>
        <strain evidence="1 2">RCEF 1005</strain>
    </source>
</reference>
<gene>
    <name evidence="1" type="ORF">LEL_09110</name>
</gene>
<dbReference type="STRING" id="1081108.A0A168CWH1"/>
<dbReference type="InterPro" id="IPR034660">
    <property type="entry name" value="DinB/YfiT-like"/>
</dbReference>
<dbReference type="InterPro" id="IPR018531">
    <property type="entry name" value="DUF1993"/>
</dbReference>
<sequence>MSDISIYNVSVGVFTRGTVVLIGLLSKATQHSGADSLPSATLIEDMKPLSFHVQSVWNTTNLSLKRFGIDSLETWEDEEPVTMAQLVERAEKLKAFLDGIKPAELEGKDKMEMKVMGEMGTGKQFILSLGMPNFFFHLQTVYSILRMKGVPLGKVDYLGPWNDTWEN</sequence>
<organism evidence="1 2">
    <name type="scientific">Akanthomyces lecanii RCEF 1005</name>
    <dbReference type="NCBI Taxonomy" id="1081108"/>
    <lineage>
        <taxon>Eukaryota</taxon>
        <taxon>Fungi</taxon>
        <taxon>Dikarya</taxon>
        <taxon>Ascomycota</taxon>
        <taxon>Pezizomycotina</taxon>
        <taxon>Sordariomycetes</taxon>
        <taxon>Hypocreomycetidae</taxon>
        <taxon>Hypocreales</taxon>
        <taxon>Cordycipitaceae</taxon>
        <taxon>Akanthomyces</taxon>
        <taxon>Cordyceps confragosa</taxon>
    </lineage>
</organism>
<dbReference type="Gene3D" id="1.20.120.450">
    <property type="entry name" value="dinb family like domain"/>
    <property type="match status" value="1"/>
</dbReference>
<evidence type="ECO:0008006" key="3">
    <source>
        <dbReference type="Google" id="ProtNLM"/>
    </source>
</evidence>
<dbReference type="EMBL" id="AZHF01000008">
    <property type="protein sequence ID" value="OAA71875.1"/>
    <property type="molecule type" value="Genomic_DNA"/>
</dbReference>
<dbReference type="PANTHER" id="PTHR36922">
    <property type="entry name" value="BLL2446 PROTEIN"/>
    <property type="match status" value="1"/>
</dbReference>
<dbReference type="PANTHER" id="PTHR36922:SF1">
    <property type="entry name" value="DUF1993 DOMAIN-CONTAINING PROTEIN"/>
    <property type="match status" value="1"/>
</dbReference>
<accession>A0A168CWH1</accession>
<name>A0A168CWH1_CORDF</name>
<keyword evidence="2" id="KW-1185">Reference proteome</keyword>
<dbReference type="Proteomes" id="UP000076881">
    <property type="component" value="Unassembled WGS sequence"/>
</dbReference>
<evidence type="ECO:0000313" key="1">
    <source>
        <dbReference type="EMBL" id="OAA71875.1"/>
    </source>
</evidence>
<dbReference type="OrthoDB" id="3724345at2759"/>
<evidence type="ECO:0000313" key="2">
    <source>
        <dbReference type="Proteomes" id="UP000076881"/>
    </source>
</evidence>
<dbReference type="Pfam" id="PF09351">
    <property type="entry name" value="DUF1993"/>
    <property type="match status" value="1"/>
</dbReference>
<dbReference type="SUPFAM" id="SSF109854">
    <property type="entry name" value="DinB/YfiT-like putative metalloenzymes"/>
    <property type="match status" value="1"/>
</dbReference>
<dbReference type="AlphaFoldDB" id="A0A168CWH1"/>